<organism evidence="2 3">
    <name type="scientific">Thioalbus denitrificans</name>
    <dbReference type="NCBI Taxonomy" id="547122"/>
    <lineage>
        <taxon>Bacteria</taxon>
        <taxon>Pseudomonadati</taxon>
        <taxon>Pseudomonadota</taxon>
        <taxon>Gammaproteobacteria</taxon>
        <taxon>Chromatiales</taxon>
        <taxon>Ectothiorhodospiraceae</taxon>
        <taxon>Thioalbus</taxon>
    </lineage>
</organism>
<dbReference type="AlphaFoldDB" id="A0A369BUR2"/>
<dbReference type="GO" id="GO:0016740">
    <property type="term" value="F:transferase activity"/>
    <property type="evidence" value="ECO:0007669"/>
    <property type="project" value="UniProtKB-KW"/>
</dbReference>
<accession>A0A369BUR2</accession>
<keyword evidence="2" id="KW-0808">Transferase</keyword>
<dbReference type="RefSeq" id="WP_114281196.1">
    <property type="nucleotide sequence ID" value="NZ_QPJY01000016.1"/>
</dbReference>
<protein>
    <submittedName>
        <fullName evidence="2">Putative nucleotidyltransferase with HDIG domain</fullName>
    </submittedName>
</protein>
<evidence type="ECO:0000313" key="3">
    <source>
        <dbReference type="Proteomes" id="UP000252707"/>
    </source>
</evidence>
<dbReference type="PROSITE" id="PS51832">
    <property type="entry name" value="HD_GYP"/>
    <property type="match status" value="1"/>
</dbReference>
<dbReference type="EMBL" id="QPJY01000016">
    <property type="protein sequence ID" value="RCX24745.1"/>
    <property type="molecule type" value="Genomic_DNA"/>
</dbReference>
<gene>
    <name evidence="2" type="ORF">DFQ59_11630</name>
</gene>
<dbReference type="NCBIfam" id="TIGR00277">
    <property type="entry name" value="HDIG"/>
    <property type="match status" value="1"/>
</dbReference>
<sequence length="195" mass="21195">MQDAEAVPADMLDRITGALDAALRVRDGYTHSHCGRVVTLALELGRTVGLSRAALRLLGTCARFHDIGKIGIPDEILRKPGPLSGAEYERIKSHSRIGASIIGQVDAPDMDECARIILHHHEHFNGNGYPDGLTGDEIPLCSRIIALADTYDALTSRRSYRDSMPAGGALAAMRGEVGLQFDPRFAERFFRMLGA</sequence>
<reference evidence="2 3" key="1">
    <citation type="submission" date="2018-07" db="EMBL/GenBank/DDBJ databases">
        <title>Genomic Encyclopedia of Type Strains, Phase IV (KMG-IV): sequencing the most valuable type-strain genomes for metagenomic binning, comparative biology and taxonomic classification.</title>
        <authorList>
            <person name="Goeker M."/>
        </authorList>
    </citation>
    <scope>NUCLEOTIDE SEQUENCE [LARGE SCALE GENOMIC DNA]</scope>
    <source>
        <strain evidence="2 3">DSM 26407</strain>
    </source>
</reference>
<comment type="caution">
    <text evidence="2">The sequence shown here is derived from an EMBL/GenBank/DDBJ whole genome shotgun (WGS) entry which is preliminary data.</text>
</comment>
<dbReference type="PANTHER" id="PTHR43155:SF2">
    <property type="entry name" value="CYCLIC DI-GMP PHOSPHODIESTERASE PA4108"/>
    <property type="match status" value="1"/>
</dbReference>
<dbReference type="Gene3D" id="1.10.3210.10">
    <property type="entry name" value="Hypothetical protein af1432"/>
    <property type="match status" value="1"/>
</dbReference>
<dbReference type="SUPFAM" id="SSF109604">
    <property type="entry name" value="HD-domain/PDEase-like"/>
    <property type="match status" value="1"/>
</dbReference>
<name>A0A369BUR2_9GAMM</name>
<dbReference type="OrthoDB" id="9802066at2"/>
<dbReference type="SMART" id="SM00471">
    <property type="entry name" value="HDc"/>
    <property type="match status" value="1"/>
</dbReference>
<dbReference type="Pfam" id="PF13487">
    <property type="entry name" value="HD_5"/>
    <property type="match status" value="1"/>
</dbReference>
<dbReference type="InterPro" id="IPR003607">
    <property type="entry name" value="HD/PDEase_dom"/>
</dbReference>
<dbReference type="CDD" id="cd00077">
    <property type="entry name" value="HDc"/>
    <property type="match status" value="1"/>
</dbReference>
<keyword evidence="3" id="KW-1185">Reference proteome</keyword>
<evidence type="ECO:0000313" key="2">
    <source>
        <dbReference type="EMBL" id="RCX24745.1"/>
    </source>
</evidence>
<dbReference type="Proteomes" id="UP000252707">
    <property type="component" value="Unassembled WGS sequence"/>
</dbReference>
<evidence type="ECO:0000259" key="1">
    <source>
        <dbReference type="PROSITE" id="PS51832"/>
    </source>
</evidence>
<dbReference type="InterPro" id="IPR037522">
    <property type="entry name" value="HD_GYP_dom"/>
</dbReference>
<dbReference type="GO" id="GO:0008081">
    <property type="term" value="F:phosphoric diester hydrolase activity"/>
    <property type="evidence" value="ECO:0007669"/>
    <property type="project" value="UniProtKB-ARBA"/>
</dbReference>
<dbReference type="PANTHER" id="PTHR43155">
    <property type="entry name" value="CYCLIC DI-GMP PHOSPHODIESTERASE PA4108-RELATED"/>
    <property type="match status" value="1"/>
</dbReference>
<proteinExistence type="predicted"/>
<feature type="domain" description="HD-GYP" evidence="1">
    <location>
        <begin position="8"/>
        <end position="195"/>
    </location>
</feature>
<dbReference type="InterPro" id="IPR006675">
    <property type="entry name" value="HDIG_dom"/>
</dbReference>